<feature type="transmembrane region" description="Helical" evidence="2">
    <location>
        <begin position="367"/>
        <end position="388"/>
    </location>
</feature>
<keyword evidence="2" id="KW-0472">Membrane</keyword>
<name>A0A6A6CDR8_ZASCE</name>
<accession>A0A6A6CDR8</accession>
<dbReference type="GO" id="GO:0016747">
    <property type="term" value="F:acyltransferase activity, transferring groups other than amino-acyl groups"/>
    <property type="evidence" value="ECO:0007669"/>
    <property type="project" value="InterPro"/>
</dbReference>
<sequence>MGETQEKRLGLLEQGEMEVDSDSTLNEDDRPPTPVAKTRAQLAQLLEFGASRVAMLRPSFLQVKTTKTTKLRRTAYLDGIRGFASLLVYCLHHQLWAHAIQGGSIKLENTWGWDGEYYLGAFPFIRTFFTGGHYAVAVFFVLSGYVLAYKPLTLIQAGEHLALGDALASGLFRRWLRLYLPILAVTFGFLLMPHLFGVSSDFRPQSTLGAEIWKWYCDLKNFTFIWNMGGEIILDYQKHVWSIPVEMRGSITIWTAVLAFSRCTKNARLTCEALLVFYLMYIVDGAHFAMFTAGMLLCDLDLLAHDGKLPKWMYSLEPYKIPLAYVAFVVSMLLGGIPSNSVELEHMRKSPGWYYLSFLKPQAVFDYRWFFLFWASVLMVWCSGRLGWLKRFFESRFCQYLGRISYMFYLMHGPVLWLVGDRIYAAVGWVNFSHALTIPGWADTFRLPKWGPFGLEVSFIIPQLLLFPLTCWMAELMTAVVDDPSIKFAAYCYSLTQPKKDLPSSSPSRGNNERKA</sequence>
<feature type="transmembrane region" description="Helical" evidence="2">
    <location>
        <begin position="117"/>
        <end position="142"/>
    </location>
</feature>
<evidence type="ECO:0000259" key="3">
    <source>
        <dbReference type="Pfam" id="PF01757"/>
    </source>
</evidence>
<reference evidence="4" key="1">
    <citation type="journal article" date="2020" name="Stud. Mycol.">
        <title>101 Dothideomycetes genomes: a test case for predicting lifestyles and emergence of pathogens.</title>
        <authorList>
            <person name="Haridas S."/>
            <person name="Albert R."/>
            <person name="Binder M."/>
            <person name="Bloem J."/>
            <person name="Labutti K."/>
            <person name="Salamov A."/>
            <person name="Andreopoulos B."/>
            <person name="Baker S."/>
            <person name="Barry K."/>
            <person name="Bills G."/>
            <person name="Bluhm B."/>
            <person name="Cannon C."/>
            <person name="Castanera R."/>
            <person name="Culley D."/>
            <person name="Daum C."/>
            <person name="Ezra D."/>
            <person name="Gonzalez J."/>
            <person name="Henrissat B."/>
            <person name="Kuo A."/>
            <person name="Liang C."/>
            <person name="Lipzen A."/>
            <person name="Lutzoni F."/>
            <person name="Magnuson J."/>
            <person name="Mondo S."/>
            <person name="Nolan M."/>
            <person name="Ohm R."/>
            <person name="Pangilinan J."/>
            <person name="Park H.-J."/>
            <person name="Ramirez L."/>
            <person name="Alfaro M."/>
            <person name="Sun H."/>
            <person name="Tritt A."/>
            <person name="Yoshinaga Y."/>
            <person name="Zwiers L.-H."/>
            <person name="Turgeon B."/>
            <person name="Goodwin S."/>
            <person name="Spatafora J."/>
            <person name="Crous P."/>
            <person name="Grigoriev I."/>
        </authorList>
    </citation>
    <scope>NUCLEOTIDE SEQUENCE</scope>
    <source>
        <strain evidence="4">ATCC 36951</strain>
    </source>
</reference>
<feature type="region of interest" description="Disordered" evidence="1">
    <location>
        <begin position="1"/>
        <end position="34"/>
    </location>
</feature>
<gene>
    <name evidence="4" type="ORF">M409DRAFT_25410</name>
</gene>
<dbReference type="InterPro" id="IPR050879">
    <property type="entry name" value="Acyltransferase_3"/>
</dbReference>
<feature type="compositionally biased region" description="Basic and acidic residues" evidence="1">
    <location>
        <begin position="1"/>
        <end position="10"/>
    </location>
</feature>
<feature type="transmembrane region" description="Helical" evidence="2">
    <location>
        <begin position="400"/>
        <end position="417"/>
    </location>
</feature>
<dbReference type="OrthoDB" id="5819582at2759"/>
<evidence type="ECO:0000313" key="4">
    <source>
        <dbReference type="EMBL" id="KAF2164062.1"/>
    </source>
</evidence>
<dbReference type="PANTHER" id="PTHR23028:SF125">
    <property type="entry name" value="ACYLTRANSFERASE"/>
    <property type="match status" value="1"/>
</dbReference>
<dbReference type="GeneID" id="54560950"/>
<organism evidence="4 5">
    <name type="scientific">Zasmidium cellare ATCC 36951</name>
    <dbReference type="NCBI Taxonomy" id="1080233"/>
    <lineage>
        <taxon>Eukaryota</taxon>
        <taxon>Fungi</taxon>
        <taxon>Dikarya</taxon>
        <taxon>Ascomycota</taxon>
        <taxon>Pezizomycotina</taxon>
        <taxon>Dothideomycetes</taxon>
        <taxon>Dothideomycetidae</taxon>
        <taxon>Mycosphaerellales</taxon>
        <taxon>Mycosphaerellaceae</taxon>
        <taxon>Zasmidium</taxon>
    </lineage>
</organism>
<keyword evidence="2" id="KW-0812">Transmembrane</keyword>
<proteinExistence type="predicted"/>
<dbReference type="EMBL" id="ML993605">
    <property type="protein sequence ID" value="KAF2164062.1"/>
    <property type="molecule type" value="Genomic_DNA"/>
</dbReference>
<dbReference type="AlphaFoldDB" id="A0A6A6CDR8"/>
<feature type="domain" description="Acyltransferase 3" evidence="3">
    <location>
        <begin position="75"/>
        <end position="428"/>
    </location>
</feature>
<dbReference type="Proteomes" id="UP000799537">
    <property type="component" value="Unassembled WGS sequence"/>
</dbReference>
<evidence type="ECO:0000256" key="1">
    <source>
        <dbReference type="SAM" id="MobiDB-lite"/>
    </source>
</evidence>
<dbReference type="Pfam" id="PF01757">
    <property type="entry name" value="Acyl_transf_3"/>
    <property type="match status" value="1"/>
</dbReference>
<feature type="transmembrane region" description="Helical" evidence="2">
    <location>
        <begin position="275"/>
        <end position="298"/>
    </location>
</feature>
<protein>
    <recommendedName>
        <fullName evidence="3">Acyltransferase 3 domain-containing protein</fullName>
    </recommendedName>
</protein>
<dbReference type="RefSeq" id="XP_033664951.1">
    <property type="nucleotide sequence ID" value="XM_033807678.1"/>
</dbReference>
<keyword evidence="2" id="KW-1133">Transmembrane helix</keyword>
<evidence type="ECO:0000313" key="5">
    <source>
        <dbReference type="Proteomes" id="UP000799537"/>
    </source>
</evidence>
<dbReference type="InterPro" id="IPR002656">
    <property type="entry name" value="Acyl_transf_3_dom"/>
</dbReference>
<evidence type="ECO:0000256" key="2">
    <source>
        <dbReference type="SAM" id="Phobius"/>
    </source>
</evidence>
<dbReference type="PANTHER" id="PTHR23028">
    <property type="entry name" value="ACETYLTRANSFERASE"/>
    <property type="match status" value="1"/>
</dbReference>
<feature type="transmembrane region" description="Helical" evidence="2">
    <location>
        <begin position="178"/>
        <end position="196"/>
    </location>
</feature>
<keyword evidence="5" id="KW-1185">Reference proteome</keyword>